<name>R7VEA7_CAPTE</name>
<evidence type="ECO:0000313" key="4">
    <source>
        <dbReference type="Proteomes" id="UP000014760"/>
    </source>
</evidence>
<organism evidence="2">
    <name type="scientific">Capitella teleta</name>
    <name type="common">Polychaete worm</name>
    <dbReference type="NCBI Taxonomy" id="283909"/>
    <lineage>
        <taxon>Eukaryota</taxon>
        <taxon>Metazoa</taxon>
        <taxon>Spiralia</taxon>
        <taxon>Lophotrochozoa</taxon>
        <taxon>Annelida</taxon>
        <taxon>Polychaeta</taxon>
        <taxon>Sedentaria</taxon>
        <taxon>Scolecida</taxon>
        <taxon>Capitellidae</taxon>
        <taxon>Capitella</taxon>
    </lineage>
</organism>
<feature type="region of interest" description="Disordered" evidence="1">
    <location>
        <begin position="104"/>
        <end position="179"/>
    </location>
</feature>
<dbReference type="EMBL" id="AMQN01038960">
    <property type="status" value="NOT_ANNOTATED_CDS"/>
    <property type="molecule type" value="Genomic_DNA"/>
</dbReference>
<feature type="region of interest" description="Disordered" evidence="1">
    <location>
        <begin position="1"/>
        <end position="22"/>
    </location>
</feature>
<protein>
    <submittedName>
        <fullName evidence="2 3">Uncharacterized protein</fullName>
    </submittedName>
</protein>
<feature type="compositionally biased region" description="Polar residues" evidence="1">
    <location>
        <begin position="140"/>
        <end position="156"/>
    </location>
</feature>
<proteinExistence type="predicted"/>
<dbReference type="AlphaFoldDB" id="R7VEA7"/>
<evidence type="ECO:0000313" key="2">
    <source>
        <dbReference type="EMBL" id="ELU14010.1"/>
    </source>
</evidence>
<dbReference type="EMBL" id="KB294827">
    <property type="protein sequence ID" value="ELU14010.1"/>
    <property type="molecule type" value="Genomic_DNA"/>
</dbReference>
<keyword evidence="4" id="KW-1185">Reference proteome</keyword>
<evidence type="ECO:0000313" key="3">
    <source>
        <dbReference type="EnsemblMetazoa" id="CapteP215846"/>
    </source>
</evidence>
<dbReference type="EnsemblMetazoa" id="CapteT215846">
    <property type="protein sequence ID" value="CapteP215846"/>
    <property type="gene ID" value="CapteG215846"/>
</dbReference>
<feature type="compositionally biased region" description="Basic residues" evidence="1">
    <location>
        <begin position="1"/>
        <end position="10"/>
    </location>
</feature>
<accession>R7VEA7</accession>
<reference evidence="2 4" key="2">
    <citation type="journal article" date="2013" name="Nature">
        <title>Insights into bilaterian evolution from three spiralian genomes.</title>
        <authorList>
            <person name="Simakov O."/>
            <person name="Marletaz F."/>
            <person name="Cho S.J."/>
            <person name="Edsinger-Gonzales E."/>
            <person name="Havlak P."/>
            <person name="Hellsten U."/>
            <person name="Kuo D.H."/>
            <person name="Larsson T."/>
            <person name="Lv J."/>
            <person name="Arendt D."/>
            <person name="Savage R."/>
            <person name="Osoegawa K."/>
            <person name="de Jong P."/>
            <person name="Grimwood J."/>
            <person name="Chapman J.A."/>
            <person name="Shapiro H."/>
            <person name="Aerts A."/>
            <person name="Otillar R.P."/>
            <person name="Terry A.Y."/>
            <person name="Boore J.L."/>
            <person name="Grigoriev I.V."/>
            <person name="Lindberg D.R."/>
            <person name="Seaver E.C."/>
            <person name="Weisblat D.A."/>
            <person name="Putnam N.H."/>
            <person name="Rokhsar D.S."/>
        </authorList>
    </citation>
    <scope>NUCLEOTIDE SEQUENCE</scope>
    <source>
        <strain evidence="2 4">I ESC-2004</strain>
    </source>
</reference>
<feature type="compositionally biased region" description="Polar residues" evidence="1">
    <location>
        <begin position="121"/>
        <end position="131"/>
    </location>
</feature>
<reference evidence="3" key="3">
    <citation type="submission" date="2015-06" db="UniProtKB">
        <authorList>
            <consortium name="EnsemblMetazoa"/>
        </authorList>
    </citation>
    <scope>IDENTIFICATION</scope>
</reference>
<gene>
    <name evidence="2" type="ORF">CAPTEDRAFT_215846</name>
</gene>
<sequence>MQRPSHHRRNSLSDAFPSRTWNQDVLEAKKQKSELPQEFYAESFKQKLPRSCFDISRAAAVINRLSPEIAFNLKEGMSTIANDVNPHPAMSSSPRVINLSSKIVPRRNRRSKSCDRGMLNKTPQSQLNSHKPVSIYDKQTVGSPAQTSRPNMSTSPEDLPSILKSPGESSKEGTPRLLTRRVTFEENPMRKSRTQMKGYSSCQSYSNRRHSLPLVKCSFSGTPRDGHVTEPKDAGKVSRDSEDIVCDVVHAFMPRYYRSQPKAFNRTLYHYLS</sequence>
<dbReference type="HOGENOM" id="CLU_1020272_0_0_1"/>
<dbReference type="Proteomes" id="UP000014760">
    <property type="component" value="Unassembled WGS sequence"/>
</dbReference>
<reference evidence="4" key="1">
    <citation type="submission" date="2012-12" db="EMBL/GenBank/DDBJ databases">
        <authorList>
            <person name="Hellsten U."/>
            <person name="Grimwood J."/>
            <person name="Chapman J.A."/>
            <person name="Shapiro H."/>
            <person name="Aerts A."/>
            <person name="Otillar R.P."/>
            <person name="Terry A.Y."/>
            <person name="Boore J.L."/>
            <person name="Simakov O."/>
            <person name="Marletaz F."/>
            <person name="Cho S.-J."/>
            <person name="Edsinger-Gonzales E."/>
            <person name="Havlak P."/>
            <person name="Kuo D.-H."/>
            <person name="Larsson T."/>
            <person name="Lv J."/>
            <person name="Arendt D."/>
            <person name="Savage R."/>
            <person name="Osoegawa K."/>
            <person name="de Jong P."/>
            <person name="Lindberg D.R."/>
            <person name="Seaver E.C."/>
            <person name="Weisblat D.A."/>
            <person name="Putnam N.H."/>
            <person name="Grigoriev I.V."/>
            <person name="Rokhsar D.S."/>
        </authorList>
    </citation>
    <scope>NUCLEOTIDE SEQUENCE</scope>
    <source>
        <strain evidence="4">I ESC-2004</strain>
    </source>
</reference>
<evidence type="ECO:0000256" key="1">
    <source>
        <dbReference type="SAM" id="MobiDB-lite"/>
    </source>
</evidence>